<dbReference type="Proteomes" id="UP000250235">
    <property type="component" value="Unassembled WGS sequence"/>
</dbReference>
<dbReference type="EMBL" id="KQ990587">
    <property type="protein sequence ID" value="KZV52930.1"/>
    <property type="molecule type" value="Genomic_DNA"/>
</dbReference>
<dbReference type="AlphaFoldDB" id="A0A2Z7D1N8"/>
<evidence type="ECO:0000313" key="2">
    <source>
        <dbReference type="Proteomes" id="UP000250235"/>
    </source>
</evidence>
<keyword evidence="2" id="KW-1185">Reference proteome</keyword>
<accession>A0A2Z7D1N8</accession>
<sequence>MLSEDPRLALSTLVEKMRQHQLEWTRPSFSSLFGTDIQCGGILSRFHLNINFWVRQLILIDGSWTVIVGTDRWIREYSATTSSERTQLPQEPAVDTIVSICIFIEPVQDLDSRPPFSRLVRRKWGEICVDVVQFNLFDHPLPVGTHNLCTDLVAIGPVVDIEADPTGFFGVFGRRPDANRNFSCSTSSRSMDPNSCSPSSSSDYPMHFIADDIPLDEETNVDISQIDLPLTEPTEAIPHISLPPAVALPTDFTESFAHIRATVDKIHLKQVQTLEDVDDLKAVISSRISHLETTLQNDSTHHGCVFRNLIHNVQQEVKTQAAALDAFRKETQEGIATLSAQLSEIIAYINRGHDDKRGKIAAVEVCSLLEIKADQVVVVVGVNLRGKEMVDRIEEDEQVLEDFDIGLEEAEQIFVFQFFVQISCT</sequence>
<organism evidence="1 2">
    <name type="scientific">Dorcoceras hygrometricum</name>
    <dbReference type="NCBI Taxonomy" id="472368"/>
    <lineage>
        <taxon>Eukaryota</taxon>
        <taxon>Viridiplantae</taxon>
        <taxon>Streptophyta</taxon>
        <taxon>Embryophyta</taxon>
        <taxon>Tracheophyta</taxon>
        <taxon>Spermatophyta</taxon>
        <taxon>Magnoliopsida</taxon>
        <taxon>eudicotyledons</taxon>
        <taxon>Gunneridae</taxon>
        <taxon>Pentapetalae</taxon>
        <taxon>asterids</taxon>
        <taxon>lamiids</taxon>
        <taxon>Lamiales</taxon>
        <taxon>Gesneriaceae</taxon>
        <taxon>Didymocarpoideae</taxon>
        <taxon>Trichosporeae</taxon>
        <taxon>Loxocarpinae</taxon>
        <taxon>Dorcoceras</taxon>
    </lineage>
</organism>
<protein>
    <submittedName>
        <fullName evidence="1">Uncharacterized protein</fullName>
    </submittedName>
</protein>
<gene>
    <name evidence="1" type="ORF">F511_18042</name>
</gene>
<name>A0A2Z7D1N8_9LAMI</name>
<proteinExistence type="predicted"/>
<reference evidence="1 2" key="1">
    <citation type="journal article" date="2015" name="Proc. Natl. Acad. Sci. U.S.A.">
        <title>The resurrection genome of Boea hygrometrica: A blueprint for survival of dehydration.</title>
        <authorList>
            <person name="Xiao L."/>
            <person name="Yang G."/>
            <person name="Zhang L."/>
            <person name="Yang X."/>
            <person name="Zhao S."/>
            <person name="Ji Z."/>
            <person name="Zhou Q."/>
            <person name="Hu M."/>
            <person name="Wang Y."/>
            <person name="Chen M."/>
            <person name="Xu Y."/>
            <person name="Jin H."/>
            <person name="Xiao X."/>
            <person name="Hu G."/>
            <person name="Bao F."/>
            <person name="Hu Y."/>
            <person name="Wan P."/>
            <person name="Li L."/>
            <person name="Deng X."/>
            <person name="Kuang T."/>
            <person name="Xiang C."/>
            <person name="Zhu J.K."/>
            <person name="Oliver M.J."/>
            <person name="He Y."/>
        </authorList>
    </citation>
    <scope>NUCLEOTIDE SEQUENCE [LARGE SCALE GENOMIC DNA]</scope>
    <source>
        <strain evidence="2">cv. XS01</strain>
    </source>
</reference>
<evidence type="ECO:0000313" key="1">
    <source>
        <dbReference type="EMBL" id="KZV52930.1"/>
    </source>
</evidence>